<sequence>MDIIPFPLLPLLFYFIHQHITSIYHQLLELQGDYTFVIKASDDHRDWIIKRVFWISRSMSVFYAENEYTKQYFYLFKDAINEDEQHQLAVLLR</sequence>
<dbReference type="RefSeq" id="WP_130087839.1">
    <property type="nucleotide sequence ID" value="NZ_SEZJ01000012.1"/>
</dbReference>
<accession>A0A4Q5KHE4</accession>
<dbReference type="AlphaFoldDB" id="A0A4Q5KHE4"/>
<protein>
    <submittedName>
        <fullName evidence="1">Uncharacterized protein</fullName>
    </submittedName>
</protein>
<proteinExistence type="predicted"/>
<dbReference type="EMBL" id="SEZJ01000012">
    <property type="protein sequence ID" value="RYU45581.1"/>
    <property type="molecule type" value="Genomic_DNA"/>
</dbReference>
<evidence type="ECO:0000313" key="1">
    <source>
        <dbReference type="EMBL" id="RYU45581.1"/>
    </source>
</evidence>
<dbReference type="Proteomes" id="UP000293465">
    <property type="component" value="Unassembled WGS sequence"/>
</dbReference>
<evidence type="ECO:0000313" key="2">
    <source>
        <dbReference type="Proteomes" id="UP000293465"/>
    </source>
</evidence>
<reference evidence="1 2" key="1">
    <citation type="submission" date="2019-02" db="EMBL/GenBank/DDBJ databases">
        <title>Genome sequences of Aliivibrio finisterrensis strains from farmed Atlantic salmon.</title>
        <authorList>
            <person name="Bowman J.P."/>
        </authorList>
    </citation>
    <scope>NUCLEOTIDE SEQUENCE [LARGE SCALE GENOMIC DNA]</scope>
    <source>
        <strain evidence="1 2">A32</strain>
    </source>
</reference>
<gene>
    <name evidence="1" type="ORF">ERW49_13780</name>
</gene>
<dbReference type="GeneID" id="56276134"/>
<dbReference type="OrthoDB" id="5917571at2"/>
<comment type="caution">
    <text evidence="1">The sequence shown here is derived from an EMBL/GenBank/DDBJ whole genome shotgun (WGS) entry which is preliminary data.</text>
</comment>
<organism evidence="1 2">
    <name type="scientific">Aliivibrio finisterrensis</name>
    <dbReference type="NCBI Taxonomy" id="511998"/>
    <lineage>
        <taxon>Bacteria</taxon>
        <taxon>Pseudomonadati</taxon>
        <taxon>Pseudomonadota</taxon>
        <taxon>Gammaproteobacteria</taxon>
        <taxon>Vibrionales</taxon>
        <taxon>Vibrionaceae</taxon>
        <taxon>Aliivibrio</taxon>
    </lineage>
</organism>
<name>A0A4Q5KHE4_9GAMM</name>